<evidence type="ECO:0000313" key="2">
    <source>
        <dbReference type="EMBL" id="EAQ82727.1"/>
    </source>
</evidence>
<dbReference type="RefSeq" id="WP_002655597.1">
    <property type="nucleotide sequence ID" value="NZ_CH672377.1"/>
</dbReference>
<dbReference type="EMBL" id="AANZ01000001">
    <property type="protein sequence ID" value="EAQ82727.1"/>
    <property type="molecule type" value="Genomic_DNA"/>
</dbReference>
<evidence type="ECO:0000313" key="3">
    <source>
        <dbReference type="Proteomes" id="UP000004358"/>
    </source>
</evidence>
<name>A3ZLU4_9BACT</name>
<dbReference type="Proteomes" id="UP000004358">
    <property type="component" value="Unassembled WGS sequence"/>
</dbReference>
<gene>
    <name evidence="2" type="ORF">DSM3645_10017</name>
</gene>
<reference evidence="2 3" key="1">
    <citation type="submission" date="2006-02" db="EMBL/GenBank/DDBJ databases">
        <authorList>
            <person name="Amann R."/>
            <person name="Ferriera S."/>
            <person name="Johnson J."/>
            <person name="Kravitz S."/>
            <person name="Halpern A."/>
            <person name="Remington K."/>
            <person name="Beeson K."/>
            <person name="Tran B."/>
            <person name="Rogers Y.-H."/>
            <person name="Friedman R."/>
            <person name="Venter J.C."/>
        </authorList>
    </citation>
    <scope>NUCLEOTIDE SEQUENCE [LARGE SCALE GENOMIC DNA]</scope>
    <source>
        <strain evidence="2 3">DSM 3645</strain>
    </source>
</reference>
<feature type="transmembrane region" description="Helical" evidence="1">
    <location>
        <begin position="118"/>
        <end position="138"/>
    </location>
</feature>
<keyword evidence="1" id="KW-0812">Transmembrane</keyword>
<dbReference type="STRING" id="314230.DSM3645_10017"/>
<evidence type="ECO:0000256" key="1">
    <source>
        <dbReference type="SAM" id="Phobius"/>
    </source>
</evidence>
<keyword evidence="1" id="KW-1133">Transmembrane helix</keyword>
<feature type="transmembrane region" description="Helical" evidence="1">
    <location>
        <begin position="26"/>
        <end position="51"/>
    </location>
</feature>
<keyword evidence="1" id="KW-0472">Membrane</keyword>
<feature type="transmembrane region" description="Helical" evidence="1">
    <location>
        <begin position="84"/>
        <end position="106"/>
    </location>
</feature>
<comment type="caution">
    <text evidence="2">The sequence shown here is derived from an EMBL/GenBank/DDBJ whole genome shotgun (WGS) entry which is preliminary data.</text>
</comment>
<accession>A3ZLU4</accession>
<protein>
    <submittedName>
        <fullName evidence="2">Uncharacterized protein</fullName>
    </submittedName>
</protein>
<dbReference type="HOGENOM" id="CLU_1841254_0_0_0"/>
<dbReference type="AlphaFoldDB" id="A3ZLU4"/>
<organism evidence="2 3">
    <name type="scientific">Blastopirellula marina DSM 3645</name>
    <dbReference type="NCBI Taxonomy" id="314230"/>
    <lineage>
        <taxon>Bacteria</taxon>
        <taxon>Pseudomonadati</taxon>
        <taxon>Planctomycetota</taxon>
        <taxon>Planctomycetia</taxon>
        <taxon>Pirellulales</taxon>
        <taxon>Pirellulaceae</taxon>
        <taxon>Blastopirellula</taxon>
    </lineage>
</organism>
<sequence>MTTEPNAETTEQPNKSSSDQSIWRRVWSYCFTLGQHLLIFFLVFTVLLQAAPPFLDFFDDNEVDLPPSTMLVWTISRSWANYSLYYVIIGLGLDASLLAILTFALPPRLQLSSFYAQGCLWMTILMLVFVILSLSLPFR</sequence>
<proteinExistence type="predicted"/>